<dbReference type="SUPFAM" id="SSF51161">
    <property type="entry name" value="Trimeric LpxA-like enzymes"/>
    <property type="match status" value="1"/>
</dbReference>
<keyword evidence="1 3" id="KW-0808">Transferase</keyword>
<organism evidence="3 4">
    <name type="scientific">Gramella jeungdoensis</name>
    <dbReference type="NCBI Taxonomy" id="708091"/>
    <lineage>
        <taxon>Bacteria</taxon>
        <taxon>Pseudomonadati</taxon>
        <taxon>Bacteroidota</taxon>
        <taxon>Flavobacteriia</taxon>
        <taxon>Flavobacteriales</taxon>
        <taxon>Flavobacteriaceae</taxon>
        <taxon>Christiangramia</taxon>
    </lineage>
</organism>
<evidence type="ECO:0000313" key="4">
    <source>
        <dbReference type="Proteomes" id="UP000298517"/>
    </source>
</evidence>
<dbReference type="Proteomes" id="UP000298517">
    <property type="component" value="Unassembled WGS sequence"/>
</dbReference>
<dbReference type="OrthoDB" id="9784832at2"/>
<comment type="caution">
    <text evidence="3">The sequence shown here is derived from an EMBL/GenBank/DDBJ whole genome shotgun (WGS) entry which is preliminary data.</text>
</comment>
<dbReference type="GO" id="GO:0016779">
    <property type="term" value="F:nucleotidyltransferase activity"/>
    <property type="evidence" value="ECO:0007669"/>
    <property type="project" value="UniProtKB-ARBA"/>
</dbReference>
<dbReference type="PANTHER" id="PTHR43584:SF9">
    <property type="entry name" value="TRANSFERASE HEXAPEPTIDE REPEAT CONTAINING PROTEIN"/>
    <property type="match status" value="1"/>
</dbReference>
<name>A0A4Y8AUE1_9FLAO</name>
<dbReference type="Pfam" id="PF13562">
    <property type="entry name" value="NTP_transf_4"/>
    <property type="match status" value="1"/>
</dbReference>
<sequence>MNYILYDGSVRDALLPFTYTKPVADLRIGILTIRQKWEKHLGFTTTTLTEEYLEEKYPMVEMAKNVMINASFLPTTSLVEIIKGLKENQAVYKNNEVIAFYTTDNQEEVDFEVYEKIDFKDEILQICNTWDLFSLNDAAIRLDFELVTEGRKSQAIPEGVNCLNKDDIFIEEGAEVLFSTLNASTGPIYIGKDALIMEGSAIRGPFSLGKDSVVKMGATIYGATTVGPNCTVGGEIKNSVLMAYSNKGHEGYLGNSVIGEWCNLGAGTNNSNLKNNYAEVKLWSYETQRFAKTGLQFCGLMMGDHSKCAINTMFNTGTVLGVSANIYGSNFPRNFIPSFSWGGAAGFSEYKVSKAIETASLVFARKGLEFDEQGKRILNHIFELTSKYRNFK</sequence>
<dbReference type="RefSeq" id="WP_134247849.1">
    <property type="nucleotide sequence ID" value="NZ_SNQI01000002.1"/>
</dbReference>
<reference evidence="3 4" key="1">
    <citation type="journal article" date="2011" name="J. Microbiol.">
        <title>Gramella jeungdoensis sp. nov., isolated from a solar saltern in Korea.</title>
        <authorList>
            <person name="Joung Y."/>
            <person name="Kim H."/>
            <person name="Jang T."/>
            <person name="Ahn T.S."/>
            <person name="Joh K."/>
        </authorList>
    </citation>
    <scope>NUCLEOTIDE SEQUENCE [LARGE SCALE GENOMIC DNA]</scope>
    <source>
        <strain evidence="3 4">KCTC 23123</strain>
    </source>
</reference>
<dbReference type="InterPro" id="IPR023917">
    <property type="entry name" value="Bifunctiontional_GlmU_bac-type"/>
</dbReference>
<gene>
    <name evidence="3" type="ORF">E2488_08190</name>
</gene>
<proteinExistence type="predicted"/>
<dbReference type="PANTHER" id="PTHR43584">
    <property type="entry name" value="NUCLEOTIDYL TRANSFERASE"/>
    <property type="match status" value="1"/>
</dbReference>
<dbReference type="AlphaFoldDB" id="A0A4Y8AUE1"/>
<dbReference type="InterPro" id="IPR011004">
    <property type="entry name" value="Trimer_LpxA-like_sf"/>
</dbReference>
<dbReference type="EMBL" id="SNQI01000002">
    <property type="protein sequence ID" value="TEW75479.1"/>
    <property type="molecule type" value="Genomic_DNA"/>
</dbReference>
<keyword evidence="2" id="KW-0012">Acyltransferase</keyword>
<evidence type="ECO:0000256" key="2">
    <source>
        <dbReference type="ARBA" id="ARBA00023315"/>
    </source>
</evidence>
<accession>A0A4Y8AUE1</accession>
<protein>
    <submittedName>
        <fullName evidence="3">Glucose-1-phosphate thymidylyltransferase</fullName>
    </submittedName>
</protein>
<dbReference type="GO" id="GO:0016746">
    <property type="term" value="F:acyltransferase activity"/>
    <property type="evidence" value="ECO:0007669"/>
    <property type="project" value="UniProtKB-KW"/>
</dbReference>
<dbReference type="NCBIfam" id="TIGR03991">
    <property type="entry name" value="alt_bact_glmU"/>
    <property type="match status" value="1"/>
</dbReference>
<evidence type="ECO:0000256" key="1">
    <source>
        <dbReference type="ARBA" id="ARBA00022679"/>
    </source>
</evidence>
<dbReference type="Gene3D" id="2.160.10.10">
    <property type="entry name" value="Hexapeptide repeat proteins"/>
    <property type="match status" value="1"/>
</dbReference>
<evidence type="ECO:0000313" key="3">
    <source>
        <dbReference type="EMBL" id="TEW75479.1"/>
    </source>
</evidence>
<dbReference type="InterPro" id="IPR050065">
    <property type="entry name" value="GlmU-like"/>
</dbReference>
<keyword evidence="4" id="KW-1185">Reference proteome</keyword>